<feature type="compositionally biased region" description="Low complexity" evidence="1">
    <location>
        <begin position="328"/>
        <end position="340"/>
    </location>
</feature>
<feature type="compositionally biased region" description="Polar residues" evidence="1">
    <location>
        <begin position="796"/>
        <end position="811"/>
    </location>
</feature>
<dbReference type="Proteomes" id="UP000092716">
    <property type="component" value="Chromosome 5"/>
</dbReference>
<feature type="compositionally biased region" description="Polar residues" evidence="1">
    <location>
        <begin position="355"/>
        <end position="365"/>
    </location>
</feature>
<feature type="region of interest" description="Disordered" evidence="1">
    <location>
        <begin position="110"/>
        <end position="179"/>
    </location>
</feature>
<feature type="compositionally biased region" description="Acidic residues" evidence="1">
    <location>
        <begin position="246"/>
        <end position="256"/>
    </location>
</feature>
<organism evidence="2 3">
    <name type="scientific">Plasmodium coatneyi</name>
    <dbReference type="NCBI Taxonomy" id="208452"/>
    <lineage>
        <taxon>Eukaryota</taxon>
        <taxon>Sar</taxon>
        <taxon>Alveolata</taxon>
        <taxon>Apicomplexa</taxon>
        <taxon>Aconoidasida</taxon>
        <taxon>Haemosporida</taxon>
        <taxon>Plasmodiidae</taxon>
        <taxon>Plasmodium</taxon>
    </lineage>
</organism>
<dbReference type="OrthoDB" id="372968at2759"/>
<protein>
    <submittedName>
        <fullName evidence="2">Uncharacterized protein</fullName>
    </submittedName>
</protein>
<name>A0A1B1DVK5_9APIC</name>
<feature type="region of interest" description="Disordered" evidence="1">
    <location>
        <begin position="493"/>
        <end position="593"/>
    </location>
</feature>
<accession>A0A1B1DVK5</accession>
<feature type="region of interest" description="Disordered" evidence="1">
    <location>
        <begin position="217"/>
        <end position="290"/>
    </location>
</feature>
<keyword evidence="3" id="KW-1185">Reference proteome</keyword>
<dbReference type="VEuPathDB" id="PlasmoDB:PCOAH_00010270"/>
<feature type="compositionally biased region" description="Basic and acidic residues" evidence="1">
    <location>
        <begin position="274"/>
        <end position="290"/>
    </location>
</feature>
<dbReference type="AlphaFoldDB" id="A0A1B1DVK5"/>
<feature type="region of interest" description="Disordered" evidence="1">
    <location>
        <begin position="725"/>
        <end position="820"/>
    </location>
</feature>
<feature type="compositionally biased region" description="Polar residues" evidence="1">
    <location>
        <begin position="165"/>
        <end position="179"/>
    </location>
</feature>
<feature type="compositionally biased region" description="Basic and acidic residues" evidence="1">
    <location>
        <begin position="341"/>
        <end position="351"/>
    </location>
</feature>
<evidence type="ECO:0000313" key="3">
    <source>
        <dbReference type="Proteomes" id="UP000092716"/>
    </source>
</evidence>
<gene>
    <name evidence="2" type="ORF">PCOAH_00010270</name>
</gene>
<feature type="region of interest" description="Disordered" evidence="1">
    <location>
        <begin position="315"/>
        <end position="366"/>
    </location>
</feature>
<sequence>MTLPHLLMNHERGTPIIGKQYDGDLLNGHVVKCYNLPAHICGEGILYYLLDVEKNAGFEIKKVLRPVKEETNLYPWKVICNEQFASFLLQKEKIQIYDDSKRNNRILVRLPRGKDTNGGEASTEGEVDRGGDAPKKEDTKGSIFRFINPRKNEVDGGDSAGDPSCYSNHVVSSSQNYDSNEVKKMNEGIFDADSITIGEAAPRGDCSHGILLHEFERDPNQTGNGVEYCLYEEPPGGDDGNRSDDSDGDLSNDEDSNWFGSESSFAMDGEDPYEVEKDHAEEGEKYEESYRSSNYINVKQEKGEKYYQGKDSFKYIGNRNSSNTSDTKSGSELKSLVSSSRNDDTSVRNEEEGIITTSGPSSNRHGSIVLSDWAKTPHGGTTQENKNNLITDQMDEHTRRSRKKNPPCDAIEGIISEQKELFKKIKRRKKMKRRGIEKINIYFCPGSIDEMVREIREEDAGVSVPTVVDFPLEEKRQFLLDVYGWSMEDHHHQEEHFHGGGSKIKLKMEKQNEEEEEQIKKETKIEEDPRDPNCHNRRERPNREETSKMERPIREDPSHNDLHEDRTSQISLRSMERRPEGSDSKRGGSTIWPSHLGWKEISEEIKSKLCVVIKNKPAEWSDYDLRKFIESQFAGSNHVPVFEDIFLTKSCPTIATVAFKNEKLREHFLKCQKFKLPSSFRRYADDGNRGGGNRGGGKATACYHYNGRYSNFITLQEYIVSHNAGRTNNAKKKPNQRKDGSGYTFREKYKAKHSEAAPARMGESTNDDSSRSGRYQSRKKKYATDMRSRSRHDSMNRQYDGSETNKRTNQYGKHDYHVRS</sequence>
<feature type="compositionally biased region" description="Basic and acidic residues" evidence="1">
    <location>
        <begin position="736"/>
        <end position="755"/>
    </location>
</feature>
<feature type="compositionally biased region" description="Basic and acidic residues" evidence="1">
    <location>
        <begin position="518"/>
        <end position="567"/>
    </location>
</feature>
<proteinExistence type="predicted"/>
<dbReference type="EMBL" id="CP016243">
    <property type="protein sequence ID" value="ANQ06821.1"/>
    <property type="molecule type" value="Genomic_DNA"/>
</dbReference>
<dbReference type="KEGG" id="pcot:PCOAH_00010270"/>
<feature type="compositionally biased region" description="Polar residues" evidence="1">
    <location>
        <begin position="318"/>
        <end position="327"/>
    </location>
</feature>
<feature type="compositionally biased region" description="Basic and acidic residues" evidence="1">
    <location>
        <begin position="574"/>
        <end position="586"/>
    </location>
</feature>
<evidence type="ECO:0000313" key="2">
    <source>
        <dbReference type="EMBL" id="ANQ06821.1"/>
    </source>
</evidence>
<feature type="compositionally biased region" description="Basic and acidic residues" evidence="1">
    <location>
        <begin position="782"/>
        <end position="795"/>
    </location>
</feature>
<dbReference type="RefSeq" id="XP_019913516.1">
    <property type="nucleotide sequence ID" value="XM_020057836.1"/>
</dbReference>
<reference evidence="3" key="1">
    <citation type="submission" date="2016-06" db="EMBL/GenBank/DDBJ databases">
        <title>First high quality genome sequence of Plasmodium coatneyi using continuous long reads from single molecule, real-time sequencing.</title>
        <authorList>
            <person name="Chien J.-T."/>
            <person name="Pakala S.B."/>
            <person name="Geraldo J.A."/>
            <person name="Lapp S.A."/>
            <person name="Barnwell J.W."/>
            <person name="Kissinger J.C."/>
            <person name="Galinski M.R."/>
            <person name="Humphrey J.C."/>
        </authorList>
    </citation>
    <scope>NUCLEOTIDE SEQUENCE [LARGE SCALE GENOMIC DNA]</scope>
    <source>
        <strain evidence="3">Hackeri</strain>
    </source>
</reference>
<feature type="compositionally biased region" description="Basic and acidic residues" evidence="1">
    <location>
        <begin position="126"/>
        <end position="140"/>
    </location>
</feature>
<evidence type="ECO:0000256" key="1">
    <source>
        <dbReference type="SAM" id="MobiDB-lite"/>
    </source>
</evidence>
<dbReference type="GeneID" id="30907753"/>